<dbReference type="PROSITE" id="PS50990">
    <property type="entry name" value="PEPTIDASE_C39"/>
    <property type="match status" value="1"/>
</dbReference>
<feature type="transmembrane region" description="Helical" evidence="1">
    <location>
        <begin position="6"/>
        <end position="29"/>
    </location>
</feature>
<proteinExistence type="predicted"/>
<name>K1KQS2_9BACL</name>
<comment type="caution">
    <text evidence="3">The sequence shown here is derived from an EMBL/GenBank/DDBJ whole genome shotgun (WGS) entry which is preliminary data.</text>
</comment>
<dbReference type="GO" id="GO:0005524">
    <property type="term" value="F:ATP binding"/>
    <property type="evidence" value="ECO:0007669"/>
    <property type="project" value="InterPro"/>
</dbReference>
<dbReference type="Proteomes" id="UP000004738">
    <property type="component" value="Unassembled WGS sequence"/>
</dbReference>
<keyword evidence="1" id="KW-0472">Membrane</keyword>
<dbReference type="PATRIC" id="fig|1224748.3.peg.718"/>
<dbReference type="AlphaFoldDB" id="K1KQS2"/>
<accession>K1KQS2</accession>
<dbReference type="InterPro" id="IPR038765">
    <property type="entry name" value="Papain-like_cys_pep_sf"/>
</dbReference>
<evidence type="ECO:0000259" key="2">
    <source>
        <dbReference type="PROSITE" id="PS50990"/>
    </source>
</evidence>
<evidence type="ECO:0000313" key="3">
    <source>
        <dbReference type="EMBL" id="EKB46510.1"/>
    </source>
</evidence>
<evidence type="ECO:0000313" key="4">
    <source>
        <dbReference type="Proteomes" id="UP000004738"/>
    </source>
</evidence>
<sequence>MFIINTVALWVIISVSINNYLMTLPIPVIRKKDFPTTYMIPQKNRIDFQKDTECAAFSTAYLLRHFGKEAEGEALYKHFPNKTKAGNVYPKGIRTVLRNNGFKTNYYKGTIDTLKYEVSKGTPVIVFIKVQKDLKNLHFVPVVGYDKEHIYLSESLSHLVNCEEKQQNYNRKVPIEEFKMLWNVKRIHMLPYSNTYIAVDANKTLLAVGENSESIWREIKWP</sequence>
<dbReference type="Gene3D" id="3.90.70.10">
    <property type="entry name" value="Cysteine proteinases"/>
    <property type="match status" value="1"/>
</dbReference>
<gene>
    <name evidence="3" type="ORF">B857_00720</name>
</gene>
<dbReference type="GO" id="GO:0006508">
    <property type="term" value="P:proteolysis"/>
    <property type="evidence" value="ECO:0007669"/>
    <property type="project" value="InterPro"/>
</dbReference>
<feature type="domain" description="Peptidase C39" evidence="2">
    <location>
        <begin position="49"/>
        <end position="189"/>
    </location>
</feature>
<keyword evidence="1" id="KW-0812">Transmembrane</keyword>
<dbReference type="EMBL" id="AMCK01000002">
    <property type="protein sequence ID" value="EKB46510.1"/>
    <property type="molecule type" value="Genomic_DNA"/>
</dbReference>
<dbReference type="SUPFAM" id="SSF54001">
    <property type="entry name" value="Cysteine proteinases"/>
    <property type="match status" value="1"/>
</dbReference>
<dbReference type="GO" id="GO:0008233">
    <property type="term" value="F:peptidase activity"/>
    <property type="evidence" value="ECO:0007669"/>
    <property type="project" value="InterPro"/>
</dbReference>
<evidence type="ECO:0000256" key="1">
    <source>
        <dbReference type="SAM" id="Phobius"/>
    </source>
</evidence>
<keyword evidence="4" id="KW-1185">Reference proteome</keyword>
<organism evidence="3 4">
    <name type="scientific">Solibacillus isronensis B3W22</name>
    <dbReference type="NCBI Taxonomy" id="1224748"/>
    <lineage>
        <taxon>Bacteria</taxon>
        <taxon>Bacillati</taxon>
        <taxon>Bacillota</taxon>
        <taxon>Bacilli</taxon>
        <taxon>Bacillales</taxon>
        <taxon>Caryophanaceae</taxon>
        <taxon>Solibacillus</taxon>
    </lineage>
</organism>
<protein>
    <recommendedName>
        <fullName evidence="2">Peptidase C39 domain-containing protein</fullName>
    </recommendedName>
</protein>
<dbReference type="InterPro" id="IPR005074">
    <property type="entry name" value="Peptidase_C39"/>
</dbReference>
<reference evidence="3 4" key="1">
    <citation type="journal article" date="2012" name="J. Bacteriol.">
        <title>Draft Genome Sequence of Bacillus isronensis Strain B3W22, Isolated from the Upper Atmosphere.</title>
        <authorList>
            <person name="Shivaji S."/>
            <person name="Ara S."/>
            <person name="Singh S.K."/>
            <person name="Bandi S."/>
            <person name="Singh A."/>
            <person name="Pinnaka A.K."/>
        </authorList>
    </citation>
    <scope>NUCLEOTIDE SEQUENCE [LARGE SCALE GENOMIC DNA]</scope>
    <source>
        <strain evidence="3 4">B3W22</strain>
    </source>
</reference>
<dbReference type="RefSeq" id="WP_008404029.1">
    <property type="nucleotide sequence ID" value="NZ_AMCK01000002.1"/>
</dbReference>
<dbReference type="Pfam" id="PF03412">
    <property type="entry name" value="Peptidase_C39"/>
    <property type="match status" value="1"/>
</dbReference>
<dbReference type="GO" id="GO:0016020">
    <property type="term" value="C:membrane"/>
    <property type="evidence" value="ECO:0007669"/>
    <property type="project" value="InterPro"/>
</dbReference>
<keyword evidence="1" id="KW-1133">Transmembrane helix</keyword>